<comment type="caution">
    <text evidence="2">The sequence shown here is derived from an EMBL/GenBank/DDBJ whole genome shotgun (WGS) entry which is preliminary data.</text>
</comment>
<dbReference type="Gene3D" id="1.10.1780.10">
    <property type="entry name" value="Clp, N-terminal domain"/>
    <property type="match status" value="1"/>
</dbReference>
<sequence length="311" mass="33360">MTDPATKRSPLARGYDRAMIELAASREAARTGQAEVGFEQLLLGVLVNGGPGARLLMDAGVGLAEARSAIDALVREDLALLGIDAAPPALGPGAPELLPLSPRLREIVDDCPSAEGDGALIAALIDDGGGRVRRLLDRLGVDTDRIRRELGDPDRTPEPEPAAAGGPDTADAAPEGWEYTVYRLEVPVSVARVWAVVGDPDRRAEWEANSTGSRRLGDGSVELLREGEPTYSESITHSVPGRTVTWTRADRSGAPRTLRIDIEPVGEHARLHLRMGWPNALRGRIANRVVRWIARQQLRFHAQGITQAAAS</sequence>
<organism evidence="2 3">
    <name type="scientific">Allonocardiopsis opalescens</name>
    <dbReference type="NCBI Taxonomy" id="1144618"/>
    <lineage>
        <taxon>Bacteria</taxon>
        <taxon>Bacillati</taxon>
        <taxon>Actinomycetota</taxon>
        <taxon>Actinomycetes</taxon>
        <taxon>Streptosporangiales</taxon>
        <taxon>Allonocardiopsis</taxon>
    </lineage>
</organism>
<gene>
    <name evidence="2" type="ORF">CLV72_105316</name>
</gene>
<keyword evidence="3" id="KW-1185">Reference proteome</keyword>
<dbReference type="InterPro" id="IPR023393">
    <property type="entry name" value="START-like_dom_sf"/>
</dbReference>
<reference evidence="2 3" key="1">
    <citation type="submission" date="2018-03" db="EMBL/GenBank/DDBJ databases">
        <title>Genomic Encyclopedia of Archaeal and Bacterial Type Strains, Phase II (KMG-II): from individual species to whole genera.</title>
        <authorList>
            <person name="Goeker M."/>
        </authorList>
    </citation>
    <scope>NUCLEOTIDE SEQUENCE [LARGE SCALE GENOMIC DNA]</scope>
    <source>
        <strain evidence="2 3">DSM 45601</strain>
    </source>
</reference>
<feature type="compositionally biased region" description="Low complexity" evidence="1">
    <location>
        <begin position="161"/>
        <end position="173"/>
    </location>
</feature>
<dbReference type="Gene3D" id="3.30.530.20">
    <property type="match status" value="1"/>
</dbReference>
<protein>
    <submittedName>
        <fullName evidence="2">ClpA/ClpB-like protein</fullName>
    </submittedName>
</protein>
<dbReference type="Pfam" id="PF10604">
    <property type="entry name" value="Polyketide_cyc2"/>
    <property type="match status" value="1"/>
</dbReference>
<evidence type="ECO:0000256" key="1">
    <source>
        <dbReference type="SAM" id="MobiDB-lite"/>
    </source>
</evidence>
<feature type="compositionally biased region" description="Basic and acidic residues" evidence="1">
    <location>
        <begin position="146"/>
        <end position="158"/>
    </location>
</feature>
<dbReference type="OrthoDB" id="3428089at2"/>
<feature type="region of interest" description="Disordered" evidence="1">
    <location>
        <begin position="146"/>
        <end position="173"/>
    </location>
</feature>
<name>A0A2T0Q2E1_9ACTN</name>
<dbReference type="SUPFAM" id="SSF55961">
    <property type="entry name" value="Bet v1-like"/>
    <property type="match status" value="1"/>
</dbReference>
<dbReference type="Proteomes" id="UP000237846">
    <property type="component" value="Unassembled WGS sequence"/>
</dbReference>
<dbReference type="EMBL" id="PVZC01000005">
    <property type="protein sequence ID" value="PRX97963.1"/>
    <property type="molecule type" value="Genomic_DNA"/>
</dbReference>
<accession>A0A2T0Q2E1</accession>
<dbReference type="AlphaFoldDB" id="A0A2T0Q2E1"/>
<dbReference type="InterPro" id="IPR036628">
    <property type="entry name" value="Clp_N_dom_sf"/>
</dbReference>
<dbReference type="InterPro" id="IPR019587">
    <property type="entry name" value="Polyketide_cyclase/dehydratase"/>
</dbReference>
<proteinExistence type="predicted"/>
<evidence type="ECO:0000313" key="2">
    <source>
        <dbReference type="EMBL" id="PRX97963.1"/>
    </source>
</evidence>
<evidence type="ECO:0000313" key="3">
    <source>
        <dbReference type="Proteomes" id="UP000237846"/>
    </source>
</evidence>